<evidence type="ECO:0000313" key="4">
    <source>
        <dbReference type="Proteomes" id="UP000003980"/>
    </source>
</evidence>
<dbReference type="AlphaFoldDB" id="H2C3Q2"/>
<accession>H2C3Q2</accession>
<dbReference type="InterPro" id="IPR006094">
    <property type="entry name" value="Oxid_FAD_bind_N"/>
</dbReference>
<dbReference type="EMBL" id="JH597761">
    <property type="protein sequence ID" value="EHP70873.1"/>
    <property type="molecule type" value="Genomic_DNA"/>
</dbReference>
<evidence type="ECO:0000313" key="3">
    <source>
        <dbReference type="EMBL" id="EHP70873.1"/>
    </source>
</evidence>
<dbReference type="GO" id="GO:0008720">
    <property type="term" value="F:D-lactate dehydrogenase (NAD+) activity"/>
    <property type="evidence" value="ECO:0007669"/>
    <property type="project" value="TreeGrafter"/>
</dbReference>
<gene>
    <name evidence="3" type="ORF">MetMK1DRAFT_00013770</name>
</gene>
<evidence type="ECO:0000259" key="2">
    <source>
        <dbReference type="PROSITE" id="PS51387"/>
    </source>
</evidence>
<dbReference type="PROSITE" id="PS51387">
    <property type="entry name" value="FAD_PCMH"/>
    <property type="match status" value="1"/>
</dbReference>
<protein>
    <submittedName>
        <fullName evidence="3">FAD/FMN-dependent dehydrogenase</fullName>
    </submittedName>
</protein>
<dbReference type="Gene3D" id="3.30.465.10">
    <property type="match status" value="1"/>
</dbReference>
<sequence>MWRDELSRLVEVEGGLDSPVKSEVLVRARDWKDLAELLSFSSRRGLKVHVMGEGGHHIGEKLKCDVAVSMRELRGIQEISPEDLFVTVYSGTRFQDLLEKLRKDGLIIPFHYEGTTGGFASTNLPSYASFFHGYPRDWLLGAEVITGLGERITTGSKTTKFSSGYKIWKALSGSLGKLGIYVSLTIRLIPLPESMSVVEIDPEKLDSILKRRPWGVTLVRRERWRAFAVFAGPSKYVQRVTEGLREVDPITCEGERVTSIMTPRGMELTYVSSLNAECITSYYGTGYSRLFNGESPRTLRSKGLVAIGEKGCDRECLPEPTKSFLMLKNALDPYNVFV</sequence>
<dbReference type="STRING" id="671065.MetMK1DRAFT_00013770"/>
<dbReference type="InterPro" id="IPR036318">
    <property type="entry name" value="FAD-bd_PCMH-like_sf"/>
</dbReference>
<comment type="similarity">
    <text evidence="1">Belongs to the FAD-binding oxidoreductase/transferase type 4 family.</text>
</comment>
<dbReference type="PANTHER" id="PTHR11748:SF111">
    <property type="entry name" value="D-LACTATE DEHYDROGENASE, MITOCHONDRIAL-RELATED"/>
    <property type="match status" value="1"/>
</dbReference>
<dbReference type="Proteomes" id="UP000003980">
    <property type="component" value="Unassembled WGS sequence"/>
</dbReference>
<dbReference type="GO" id="GO:0004458">
    <property type="term" value="F:D-lactate dehydrogenase (cytochrome) activity"/>
    <property type="evidence" value="ECO:0007669"/>
    <property type="project" value="TreeGrafter"/>
</dbReference>
<feature type="domain" description="FAD-binding PCMH-type" evidence="2">
    <location>
        <begin position="17"/>
        <end position="191"/>
    </location>
</feature>
<dbReference type="GO" id="GO:1903457">
    <property type="term" value="P:lactate catabolic process"/>
    <property type="evidence" value="ECO:0007669"/>
    <property type="project" value="TreeGrafter"/>
</dbReference>
<dbReference type="SUPFAM" id="SSF56176">
    <property type="entry name" value="FAD-binding/transporter-associated domain-like"/>
    <property type="match status" value="1"/>
</dbReference>
<dbReference type="OrthoDB" id="26910at2157"/>
<dbReference type="GO" id="GO:0071949">
    <property type="term" value="F:FAD binding"/>
    <property type="evidence" value="ECO:0007669"/>
    <property type="project" value="InterPro"/>
</dbReference>
<reference evidence="3 4" key="1">
    <citation type="submission" date="2012-01" db="EMBL/GenBank/DDBJ databases">
        <title>Improved High-Quality Draft sequence of Metallosphaera yellowstonensis MK1.</title>
        <authorList>
            <consortium name="US DOE Joint Genome Institute"/>
            <person name="Lucas S."/>
            <person name="Han J."/>
            <person name="Cheng J.-F."/>
            <person name="Goodwin L."/>
            <person name="Pitluck S."/>
            <person name="Peters L."/>
            <person name="Teshima H."/>
            <person name="Detter J.C."/>
            <person name="Han C."/>
            <person name="Tapia R."/>
            <person name="Land M."/>
            <person name="Hauser L."/>
            <person name="Kyrpides N."/>
            <person name="Kozubal M."/>
            <person name="Macur R.E."/>
            <person name="Jay Z."/>
            <person name="Inskeep W."/>
            <person name="Woyke T."/>
        </authorList>
    </citation>
    <scope>NUCLEOTIDE SEQUENCE [LARGE SCALE GENOMIC DNA]</scope>
    <source>
        <strain evidence="3 4">MK1</strain>
    </source>
</reference>
<dbReference type="InterPro" id="IPR016169">
    <property type="entry name" value="FAD-bd_PCMH_sub2"/>
</dbReference>
<dbReference type="PANTHER" id="PTHR11748">
    <property type="entry name" value="D-LACTATE DEHYDROGENASE"/>
    <property type="match status" value="1"/>
</dbReference>
<name>H2C3Q2_9CREN</name>
<dbReference type="InterPro" id="IPR016166">
    <property type="entry name" value="FAD-bd_PCMH"/>
</dbReference>
<dbReference type="HOGENOM" id="CLU_722834_0_0_2"/>
<dbReference type="Pfam" id="PF01565">
    <property type="entry name" value="FAD_binding_4"/>
    <property type="match status" value="1"/>
</dbReference>
<organism evidence="3 4">
    <name type="scientific">Metallosphaera yellowstonensis MK1</name>
    <dbReference type="NCBI Taxonomy" id="671065"/>
    <lineage>
        <taxon>Archaea</taxon>
        <taxon>Thermoproteota</taxon>
        <taxon>Thermoprotei</taxon>
        <taxon>Sulfolobales</taxon>
        <taxon>Sulfolobaceae</taxon>
        <taxon>Metallosphaera</taxon>
    </lineage>
</organism>
<proteinExistence type="inferred from homology"/>
<keyword evidence="4" id="KW-1185">Reference proteome</keyword>
<dbReference type="eggNOG" id="arCOG00344">
    <property type="taxonomic scope" value="Archaea"/>
</dbReference>
<evidence type="ECO:0000256" key="1">
    <source>
        <dbReference type="ARBA" id="ARBA00008000"/>
    </source>
</evidence>